<dbReference type="RefSeq" id="WP_074106267.1">
    <property type="nucleotide sequence ID" value="NZ_LVWI01000001.1"/>
</dbReference>
<dbReference type="PANTHER" id="PTHR43649:SF12">
    <property type="entry name" value="DIACETYLCHITOBIOSE BINDING PROTEIN DASA"/>
    <property type="match status" value="1"/>
</dbReference>
<feature type="region of interest" description="Disordered" evidence="1">
    <location>
        <begin position="40"/>
        <end position="67"/>
    </location>
</feature>
<organism evidence="3 4">
    <name type="scientific">Paenibacillus helianthi</name>
    <dbReference type="NCBI Taxonomy" id="1349432"/>
    <lineage>
        <taxon>Bacteria</taxon>
        <taxon>Bacillati</taxon>
        <taxon>Bacillota</taxon>
        <taxon>Bacilli</taxon>
        <taxon>Bacillales</taxon>
        <taxon>Paenibacillaceae</taxon>
        <taxon>Paenibacillus</taxon>
    </lineage>
</organism>
<comment type="caution">
    <text evidence="3">The sequence shown here is derived from an EMBL/GenBank/DDBJ whole genome shotgun (WGS) entry which is preliminary data.</text>
</comment>
<dbReference type="SUPFAM" id="SSF53850">
    <property type="entry name" value="Periplasmic binding protein-like II"/>
    <property type="match status" value="1"/>
</dbReference>
<dbReference type="EMBL" id="LVWI01000001">
    <property type="protein sequence ID" value="OKP91639.1"/>
    <property type="molecule type" value="Genomic_DNA"/>
</dbReference>
<name>A0ABX3EWP7_9BACL</name>
<dbReference type="InterPro" id="IPR006059">
    <property type="entry name" value="SBP"/>
</dbReference>
<dbReference type="Pfam" id="PF01547">
    <property type="entry name" value="SBP_bac_1"/>
    <property type="match status" value="1"/>
</dbReference>
<sequence>MKSTKRYHPFKGRQSHFCLLLSVVLCSVLLIAGCGGGNNTAAPSADPTKEPAATEAATASASPEATSAAVGSTVKPVSFTYYSNYDWDTTEEWGRDSTTKWIADTLKVKMTPVQSSGAAETKFSTMIASGSLPDVIMMDRGANVERLRQPGLLVPFDDYLDRYPNLKKNAGEATLNMLRSEDGKLYQFPNWYTSSPNGNGGWIINRKIYKELGSPKLETYDELYAYLKQVKVKYPDVVPLEVGAKGRGLETMYGGFAENKPYLPKANPVGNTLQSIFEDQVFIDNMQYASKLFREKLITQDLFTQTGDQISEKLKTGRVAVYVDGDVVNPGRGADTALRTTDPDAGYDIIWPIHKAGLDATQITPNNYNSLGWNVLVITKNAKDPEAIFSYLDWVTSEEGQRILNFGRQGLYWDEYDADGVPILNEAGLNTPQGDKDKERIGRFNWVGNTTFIDQTKAKMDAQLPADKQNWTTLAQQKVTWKTSKNFTEFVNLDPLPDSEEGTIATAVNDIYQEVFAKTLYAKSDDEVLSLLNKANEDAKKAGYEKLLKFQTAKWQDNLSKMK</sequence>
<evidence type="ECO:0000313" key="4">
    <source>
        <dbReference type="Proteomes" id="UP000186058"/>
    </source>
</evidence>
<keyword evidence="4" id="KW-1185">Reference proteome</keyword>
<protein>
    <submittedName>
        <fullName evidence="3">ABC transporter substrate-binding protein</fullName>
    </submittedName>
</protein>
<dbReference type="Proteomes" id="UP000186058">
    <property type="component" value="Unassembled WGS sequence"/>
</dbReference>
<feature type="compositionally biased region" description="Low complexity" evidence="1">
    <location>
        <begin position="50"/>
        <end position="67"/>
    </location>
</feature>
<dbReference type="InterPro" id="IPR050490">
    <property type="entry name" value="Bact_solute-bd_prot1"/>
</dbReference>
<dbReference type="Gene3D" id="3.40.190.10">
    <property type="entry name" value="Periplasmic binding protein-like II"/>
    <property type="match status" value="2"/>
</dbReference>
<accession>A0ABX3EWP7</accession>
<feature type="chain" id="PRO_5046561726" evidence="2">
    <location>
        <begin position="33"/>
        <end position="563"/>
    </location>
</feature>
<dbReference type="PROSITE" id="PS51257">
    <property type="entry name" value="PROKAR_LIPOPROTEIN"/>
    <property type="match status" value="1"/>
</dbReference>
<reference evidence="3 4" key="1">
    <citation type="submission" date="2016-03" db="EMBL/GenBank/DDBJ databases">
        <authorList>
            <person name="Sant'Anna F.H."/>
            <person name="Ambrosini A."/>
            <person name="Souza R."/>
            <person name="Bach E."/>
            <person name="Fernandes G."/>
            <person name="Balsanelli E."/>
            <person name="Baura V.A."/>
            <person name="Souza E.M."/>
            <person name="Passaglia L."/>
        </authorList>
    </citation>
    <scope>NUCLEOTIDE SEQUENCE [LARGE SCALE GENOMIC DNA]</scope>
    <source>
        <strain evidence="3 4">P26E</strain>
    </source>
</reference>
<keyword evidence="2" id="KW-0732">Signal</keyword>
<dbReference type="PANTHER" id="PTHR43649">
    <property type="entry name" value="ARABINOSE-BINDING PROTEIN-RELATED"/>
    <property type="match status" value="1"/>
</dbReference>
<evidence type="ECO:0000313" key="3">
    <source>
        <dbReference type="EMBL" id="OKP91639.1"/>
    </source>
</evidence>
<evidence type="ECO:0000256" key="2">
    <source>
        <dbReference type="SAM" id="SignalP"/>
    </source>
</evidence>
<feature type="signal peptide" evidence="2">
    <location>
        <begin position="1"/>
        <end position="32"/>
    </location>
</feature>
<gene>
    <name evidence="3" type="ORF">A3844_00480</name>
</gene>
<proteinExistence type="predicted"/>
<evidence type="ECO:0000256" key="1">
    <source>
        <dbReference type="SAM" id="MobiDB-lite"/>
    </source>
</evidence>